<dbReference type="Pfam" id="PF12894">
    <property type="entry name" value="ANAPC4_WD40"/>
    <property type="match status" value="1"/>
</dbReference>
<feature type="domain" description="Anaphase-promoting complex subunit 4-like WD40" evidence="3">
    <location>
        <begin position="181"/>
        <end position="245"/>
    </location>
</feature>
<evidence type="ECO:0000256" key="2">
    <source>
        <dbReference type="SAM" id="MobiDB-lite"/>
    </source>
</evidence>
<feature type="repeat" description="WD" evidence="1">
    <location>
        <begin position="202"/>
        <end position="243"/>
    </location>
</feature>
<feature type="compositionally biased region" description="Basic and acidic residues" evidence="2">
    <location>
        <begin position="11"/>
        <end position="30"/>
    </location>
</feature>
<keyword evidence="1" id="KW-0853">WD repeat</keyword>
<evidence type="ECO:0000313" key="4">
    <source>
        <dbReference type="EMBL" id="CUG91894.1"/>
    </source>
</evidence>
<dbReference type="EMBL" id="CYKH01001979">
    <property type="protein sequence ID" value="CUG91894.1"/>
    <property type="molecule type" value="Genomic_DNA"/>
</dbReference>
<gene>
    <name evidence="4" type="ORF">BSAL_34645</name>
</gene>
<dbReference type="InterPro" id="IPR024977">
    <property type="entry name" value="Apc4-like_WD40_dom"/>
</dbReference>
<reference evidence="5" key="1">
    <citation type="submission" date="2015-09" db="EMBL/GenBank/DDBJ databases">
        <authorList>
            <consortium name="Pathogen Informatics"/>
        </authorList>
    </citation>
    <scope>NUCLEOTIDE SEQUENCE [LARGE SCALE GENOMIC DNA]</scope>
    <source>
        <strain evidence="5">Lake Konstanz</strain>
    </source>
</reference>
<dbReference type="InterPro" id="IPR001680">
    <property type="entry name" value="WD40_rpt"/>
</dbReference>
<dbReference type="InterPro" id="IPR036322">
    <property type="entry name" value="WD40_repeat_dom_sf"/>
</dbReference>
<evidence type="ECO:0000259" key="3">
    <source>
        <dbReference type="Pfam" id="PF12894"/>
    </source>
</evidence>
<evidence type="ECO:0000256" key="1">
    <source>
        <dbReference type="PROSITE-ProRule" id="PRU00221"/>
    </source>
</evidence>
<dbReference type="OMA" id="TDERMFL"/>
<proteinExistence type="predicted"/>
<dbReference type="OrthoDB" id="308449at2759"/>
<dbReference type="Gene3D" id="2.130.10.10">
    <property type="entry name" value="YVTN repeat-like/Quinoprotein amine dehydrogenase"/>
    <property type="match status" value="1"/>
</dbReference>
<sequence>MSKKAFTVAKRPREESSVAHKEKIATEQKKQSSAAPQQQKAAASATSKISAPSPSSAVVRAETTSSSSSSQQRLPPALLVVGTYHSVMAGLALRSAGAPAGSNAAATALSKFFLKFSIKHHVGCVSGVAVCDRYIASCGTDERMFLFTVKDRGGQVADLGSLAPASEVRALAFQGNQHLVCGCADGTVNVYRTRDWESVYAVQVHEKSVESLALHPNGALCITVGSDRFVSLMDMSSGKLITKVKLPGNAASGTPLQILFSTDETAENFAVVLPYEVIVFDTRTAEIKCRVVIDKKPPHEIQAATFVVLPGTPSVTLLVGTESGSIYAVQNVLGRLFKTDEESSVWPVVAVDLQNDKLSVVGVPEDIATTQAGVTDETRKKFPTKHATRVKTLSVLPGTTDVLVSADTNGALLACRVAPRRADGVAGGLELVYQCSANCQGRVTSITGLSR</sequence>
<dbReference type="PROSITE" id="PS50082">
    <property type="entry name" value="WD_REPEATS_2"/>
    <property type="match status" value="1"/>
</dbReference>
<dbReference type="InterPro" id="IPR015943">
    <property type="entry name" value="WD40/YVTN_repeat-like_dom_sf"/>
</dbReference>
<dbReference type="VEuPathDB" id="TriTrypDB:BSAL_34645"/>
<dbReference type="InterPro" id="IPR051959">
    <property type="entry name" value="PAK1-Kinase_Regulator"/>
</dbReference>
<evidence type="ECO:0000313" key="5">
    <source>
        <dbReference type="Proteomes" id="UP000051952"/>
    </source>
</evidence>
<organism evidence="4 5">
    <name type="scientific">Bodo saltans</name>
    <name type="common">Flagellated protozoan</name>
    <dbReference type="NCBI Taxonomy" id="75058"/>
    <lineage>
        <taxon>Eukaryota</taxon>
        <taxon>Discoba</taxon>
        <taxon>Euglenozoa</taxon>
        <taxon>Kinetoplastea</taxon>
        <taxon>Metakinetoplastina</taxon>
        <taxon>Eubodonida</taxon>
        <taxon>Bodonidae</taxon>
        <taxon>Bodo</taxon>
    </lineage>
</organism>
<accession>A0A0S4JK75</accession>
<dbReference type="PANTHER" id="PTHR44675">
    <property type="entry name" value="PAK1 INTERACTING PROTEIN 1"/>
    <property type="match status" value="1"/>
</dbReference>
<name>A0A0S4JK75_BODSA</name>
<dbReference type="Proteomes" id="UP000051952">
    <property type="component" value="Unassembled WGS sequence"/>
</dbReference>
<feature type="compositionally biased region" description="Low complexity" evidence="2">
    <location>
        <begin position="31"/>
        <end position="72"/>
    </location>
</feature>
<dbReference type="SUPFAM" id="SSF50978">
    <property type="entry name" value="WD40 repeat-like"/>
    <property type="match status" value="1"/>
</dbReference>
<dbReference type="PANTHER" id="PTHR44675:SF1">
    <property type="entry name" value="P21-ACTIVATED PROTEIN KINASE-INTERACTING PROTEIN 1"/>
    <property type="match status" value="1"/>
</dbReference>
<feature type="region of interest" description="Disordered" evidence="2">
    <location>
        <begin position="1"/>
        <end position="72"/>
    </location>
</feature>
<dbReference type="AlphaFoldDB" id="A0A0S4JK75"/>
<dbReference type="SMART" id="SM00320">
    <property type="entry name" value="WD40"/>
    <property type="match status" value="3"/>
</dbReference>
<protein>
    <submittedName>
        <fullName evidence="4">WD40 repeat-containing protein, putative</fullName>
    </submittedName>
</protein>
<keyword evidence="5" id="KW-1185">Reference proteome</keyword>